<dbReference type="GO" id="GO:0070182">
    <property type="term" value="F:DNA polymerase binding"/>
    <property type="evidence" value="ECO:0007669"/>
    <property type="project" value="TreeGrafter"/>
</dbReference>
<dbReference type="GO" id="GO:0016818">
    <property type="term" value="F:hydrolase activity, acting on acid anhydrides, in phosphorus-containing anhydrides"/>
    <property type="evidence" value="ECO:0007669"/>
    <property type="project" value="InterPro"/>
</dbReference>
<dbReference type="InterPro" id="IPR045028">
    <property type="entry name" value="DinG/Rad3-like"/>
</dbReference>
<reference evidence="5 6" key="1">
    <citation type="submission" date="2018-11" db="EMBL/GenBank/DDBJ databases">
        <authorList>
            <consortium name="Pathogen Informatics"/>
        </authorList>
    </citation>
    <scope>NUCLEOTIDE SEQUENCE [LARGE SCALE GENOMIC DNA]</scope>
</reference>
<sequence length="226" mass="26462">MLGVTRLTQVREGLRSSEFCRHSKIRDAVAWARLSKIRWTGHVMRFADTRWTRAVADWIPWNVKRIAGRPPTRWWYFFVKALKERYEALRVPRARRTHWITLTRERICPFFRCRQMQETAELILLPYNYIIDPQLRKLHKLDLSGSIVIFDEAHNLESICEDVVSVEISSVHIALAIAELKDAIESLQSEIEDTRNELVSSFLAILSKDSTTWDQVVLSLKLTLIS</sequence>
<dbReference type="InterPro" id="IPR014013">
    <property type="entry name" value="Helic_SF1/SF2_ATP-bd_DinG/Rad3"/>
</dbReference>
<dbReference type="InterPro" id="IPR027417">
    <property type="entry name" value="P-loop_NTPase"/>
</dbReference>
<dbReference type="InterPro" id="IPR006554">
    <property type="entry name" value="Helicase-like_DEXD_c2"/>
</dbReference>
<dbReference type="OrthoDB" id="19182at2759"/>
<dbReference type="InterPro" id="IPR010614">
    <property type="entry name" value="RAD3-like_helicase_DEAD"/>
</dbReference>
<dbReference type="PANTHER" id="PTHR11472:SF34">
    <property type="entry name" value="REGULATOR OF TELOMERE ELONGATION HELICASE 1"/>
    <property type="match status" value="1"/>
</dbReference>
<dbReference type="GO" id="GO:0003677">
    <property type="term" value="F:DNA binding"/>
    <property type="evidence" value="ECO:0007669"/>
    <property type="project" value="InterPro"/>
</dbReference>
<dbReference type="Pfam" id="PF06733">
    <property type="entry name" value="DEAD_2"/>
    <property type="match status" value="1"/>
</dbReference>
<reference evidence="7" key="2">
    <citation type="submission" date="2019-09" db="UniProtKB">
        <authorList>
            <consortium name="WormBaseParasite"/>
        </authorList>
    </citation>
    <scope>IDENTIFICATION</scope>
</reference>
<dbReference type="GO" id="GO:1904430">
    <property type="term" value="P:negative regulation of t-circle formation"/>
    <property type="evidence" value="ECO:0007669"/>
    <property type="project" value="TreeGrafter"/>
</dbReference>
<dbReference type="PANTHER" id="PTHR11472">
    <property type="entry name" value="DNA REPAIR DEAD HELICASE RAD3/XP-D SUBFAMILY MEMBER"/>
    <property type="match status" value="1"/>
</dbReference>
<feature type="domain" description="Helicase ATP-binding" evidence="4">
    <location>
        <begin position="1"/>
        <end position="210"/>
    </location>
</feature>
<accession>A0A3P8C764</accession>
<dbReference type="GO" id="GO:0005634">
    <property type="term" value="C:nucleus"/>
    <property type="evidence" value="ECO:0007669"/>
    <property type="project" value="TreeGrafter"/>
</dbReference>
<dbReference type="InterPro" id="IPR002464">
    <property type="entry name" value="DNA/RNA_helicase_DEAH_CS"/>
</dbReference>
<evidence type="ECO:0000256" key="2">
    <source>
        <dbReference type="ARBA" id="ARBA00022801"/>
    </source>
</evidence>
<dbReference type="AlphaFoldDB" id="A0A183GB63"/>
<dbReference type="WBParaSite" id="HPBE_0001931401-mRNA-1">
    <property type="protein sequence ID" value="HPBE_0001931401-mRNA-1"/>
    <property type="gene ID" value="HPBE_0001931401"/>
</dbReference>
<dbReference type="SMART" id="SM00488">
    <property type="entry name" value="DEXDc2"/>
    <property type="match status" value="1"/>
</dbReference>
<dbReference type="Gene3D" id="3.40.50.300">
    <property type="entry name" value="P-loop containing nucleotide triphosphate hydrolases"/>
    <property type="match status" value="1"/>
</dbReference>
<evidence type="ECO:0000313" key="7">
    <source>
        <dbReference type="WBParaSite" id="HPBE_0001931401-mRNA-1"/>
    </source>
</evidence>
<evidence type="ECO:0000313" key="5">
    <source>
        <dbReference type="EMBL" id="VDP14734.1"/>
    </source>
</evidence>
<dbReference type="GO" id="GO:0005524">
    <property type="term" value="F:ATP binding"/>
    <property type="evidence" value="ECO:0007669"/>
    <property type="project" value="UniProtKB-KW"/>
</dbReference>
<proteinExistence type="predicted"/>
<dbReference type="Proteomes" id="UP000050761">
    <property type="component" value="Unassembled WGS sequence"/>
</dbReference>
<evidence type="ECO:0000259" key="4">
    <source>
        <dbReference type="PROSITE" id="PS51193"/>
    </source>
</evidence>
<gene>
    <name evidence="5" type="ORF">HPBE_LOCUS19313</name>
</gene>
<keyword evidence="2" id="KW-0378">Hydrolase</keyword>
<evidence type="ECO:0000256" key="3">
    <source>
        <dbReference type="ARBA" id="ARBA00022840"/>
    </source>
</evidence>
<keyword evidence="1" id="KW-0547">Nucleotide-binding</keyword>
<keyword evidence="6" id="KW-1185">Reference proteome</keyword>
<name>A0A183GB63_HELPZ</name>
<dbReference type="GO" id="GO:0090657">
    <property type="term" value="P:telomeric loop disassembly"/>
    <property type="evidence" value="ECO:0007669"/>
    <property type="project" value="TreeGrafter"/>
</dbReference>
<dbReference type="GO" id="GO:0003678">
    <property type="term" value="F:DNA helicase activity"/>
    <property type="evidence" value="ECO:0007669"/>
    <property type="project" value="InterPro"/>
</dbReference>
<accession>A0A183GB63</accession>
<evidence type="ECO:0000313" key="6">
    <source>
        <dbReference type="Proteomes" id="UP000050761"/>
    </source>
</evidence>
<dbReference type="PROSITE" id="PS51193">
    <property type="entry name" value="HELICASE_ATP_BIND_2"/>
    <property type="match status" value="1"/>
</dbReference>
<dbReference type="PROSITE" id="PS00690">
    <property type="entry name" value="DEAH_ATP_HELICASE"/>
    <property type="match status" value="1"/>
</dbReference>
<dbReference type="GO" id="GO:0045910">
    <property type="term" value="P:negative regulation of DNA recombination"/>
    <property type="evidence" value="ECO:0007669"/>
    <property type="project" value="TreeGrafter"/>
</dbReference>
<dbReference type="GO" id="GO:0010569">
    <property type="term" value="P:regulation of double-strand break repair via homologous recombination"/>
    <property type="evidence" value="ECO:0007669"/>
    <property type="project" value="TreeGrafter"/>
</dbReference>
<organism evidence="6 7">
    <name type="scientific">Heligmosomoides polygyrus</name>
    <name type="common">Parasitic roundworm</name>
    <dbReference type="NCBI Taxonomy" id="6339"/>
    <lineage>
        <taxon>Eukaryota</taxon>
        <taxon>Metazoa</taxon>
        <taxon>Ecdysozoa</taxon>
        <taxon>Nematoda</taxon>
        <taxon>Chromadorea</taxon>
        <taxon>Rhabditida</taxon>
        <taxon>Rhabditina</taxon>
        <taxon>Rhabditomorpha</taxon>
        <taxon>Strongyloidea</taxon>
        <taxon>Heligmosomidae</taxon>
        <taxon>Heligmosomoides</taxon>
    </lineage>
</organism>
<evidence type="ECO:0000256" key="1">
    <source>
        <dbReference type="ARBA" id="ARBA00022741"/>
    </source>
</evidence>
<dbReference type="EMBL" id="UZAH01031276">
    <property type="protein sequence ID" value="VDP14734.1"/>
    <property type="molecule type" value="Genomic_DNA"/>
</dbReference>
<protein>
    <submittedName>
        <fullName evidence="7">Helicase ATP-binding domain-containing protein</fullName>
    </submittedName>
</protein>
<keyword evidence="3" id="KW-0067">ATP-binding</keyword>